<dbReference type="AlphaFoldDB" id="A0A0R1NRS2"/>
<reference evidence="1 2" key="1">
    <citation type="journal article" date="2015" name="Genome Announc.">
        <title>Expanding the biotechnology potential of lactobacilli through comparative genomics of 213 strains and associated genera.</title>
        <authorList>
            <person name="Sun Z."/>
            <person name="Harris H.M."/>
            <person name="McCann A."/>
            <person name="Guo C."/>
            <person name="Argimon S."/>
            <person name="Zhang W."/>
            <person name="Yang X."/>
            <person name="Jeffery I.B."/>
            <person name="Cooney J.C."/>
            <person name="Kagawa T.F."/>
            <person name="Liu W."/>
            <person name="Song Y."/>
            <person name="Salvetti E."/>
            <person name="Wrobel A."/>
            <person name="Rasinkangas P."/>
            <person name="Parkhill J."/>
            <person name="Rea M.C."/>
            <person name="O'Sullivan O."/>
            <person name="Ritari J."/>
            <person name="Douillard F.P."/>
            <person name="Paul Ross R."/>
            <person name="Yang R."/>
            <person name="Briner A.E."/>
            <person name="Felis G.E."/>
            <person name="de Vos W.M."/>
            <person name="Barrangou R."/>
            <person name="Klaenhammer T.R."/>
            <person name="Caufield P.W."/>
            <person name="Cui Y."/>
            <person name="Zhang H."/>
            <person name="O'Toole P.W."/>
        </authorList>
    </citation>
    <scope>NUCLEOTIDE SEQUENCE [LARGE SCALE GENOMIC DNA]</scope>
    <source>
        <strain evidence="1 2">DSM 19906</strain>
    </source>
</reference>
<dbReference type="PATRIC" id="fig|1423766.4.peg.1791"/>
<evidence type="ECO:0000313" key="1">
    <source>
        <dbReference type="EMBL" id="KRL20322.1"/>
    </source>
</evidence>
<sequence>MQKREKQSGRIAGSFVARRSGNSLSLTIPADAEVKEGAEYVLEILDDGTLKYKPQQKNIWHTEKAQNYDFRSDLKKINYAEEKRFGKEI</sequence>
<dbReference type="RefSeq" id="WP_056949615.1">
    <property type="nucleotide sequence ID" value="NZ_AZEB01000030.1"/>
</dbReference>
<accession>A0A0R1NRS2</accession>
<dbReference type="EMBL" id="AZEB01000030">
    <property type="protein sequence ID" value="KRL20322.1"/>
    <property type="molecule type" value="Genomic_DNA"/>
</dbReference>
<proteinExistence type="predicted"/>
<keyword evidence="2" id="KW-1185">Reference proteome</keyword>
<evidence type="ECO:0008006" key="3">
    <source>
        <dbReference type="Google" id="ProtNLM"/>
    </source>
</evidence>
<organism evidence="1 2">
    <name type="scientific">Lentilactobacillus kisonensis DSM 19906 = JCM 15041</name>
    <dbReference type="NCBI Taxonomy" id="1423766"/>
    <lineage>
        <taxon>Bacteria</taxon>
        <taxon>Bacillati</taxon>
        <taxon>Bacillota</taxon>
        <taxon>Bacilli</taxon>
        <taxon>Lactobacillales</taxon>
        <taxon>Lactobacillaceae</taxon>
        <taxon>Lentilactobacillus</taxon>
    </lineage>
</organism>
<protein>
    <recommendedName>
        <fullName evidence="3">AbrB family transcriptional regulator</fullName>
    </recommendedName>
</protein>
<gene>
    <name evidence="1" type="ORF">FC98_GL001732</name>
</gene>
<name>A0A0R1NRS2_9LACO</name>
<evidence type="ECO:0000313" key="2">
    <source>
        <dbReference type="Proteomes" id="UP000051439"/>
    </source>
</evidence>
<dbReference type="Proteomes" id="UP000051439">
    <property type="component" value="Unassembled WGS sequence"/>
</dbReference>
<comment type="caution">
    <text evidence="1">The sequence shown here is derived from an EMBL/GenBank/DDBJ whole genome shotgun (WGS) entry which is preliminary data.</text>
</comment>